<feature type="region of interest" description="Disordered" evidence="1">
    <location>
        <begin position="18"/>
        <end position="41"/>
    </location>
</feature>
<reference evidence="3" key="1">
    <citation type="submission" date="2020-02" db="EMBL/GenBank/DDBJ databases">
        <authorList>
            <person name="Scholz U."/>
            <person name="Mascher M."/>
            <person name="Fiebig A."/>
        </authorList>
    </citation>
    <scope>NUCLEOTIDE SEQUENCE</scope>
</reference>
<feature type="compositionally biased region" description="Acidic residues" evidence="1">
    <location>
        <begin position="85"/>
        <end position="99"/>
    </location>
</feature>
<evidence type="ECO:0000313" key="2">
    <source>
        <dbReference type="EMBL" id="CAA2626935.1"/>
    </source>
</evidence>
<accession>A0A7I8KYX9</accession>
<keyword evidence="4" id="KW-1185">Reference proteome</keyword>
<dbReference type="GO" id="GO:0004864">
    <property type="term" value="F:protein phosphatase inhibitor activity"/>
    <property type="evidence" value="ECO:0007669"/>
    <property type="project" value="InterPro"/>
</dbReference>
<dbReference type="AlphaFoldDB" id="A0A7I8KYX9"/>
<dbReference type="PANTHER" id="PTHR12398">
    <property type="entry name" value="PROTEIN PHOSPHATASE INHIBITOR"/>
    <property type="match status" value="1"/>
</dbReference>
<evidence type="ECO:0000313" key="3">
    <source>
        <dbReference type="EMBL" id="CAA7403009.1"/>
    </source>
</evidence>
<feature type="compositionally biased region" description="Basic and acidic residues" evidence="1">
    <location>
        <begin position="18"/>
        <end position="27"/>
    </location>
</feature>
<feature type="region of interest" description="Disordered" evidence="1">
    <location>
        <begin position="67"/>
        <end position="109"/>
    </location>
</feature>
<protein>
    <submittedName>
        <fullName evidence="3">Uncharacterized protein</fullName>
    </submittedName>
</protein>
<dbReference type="OrthoDB" id="551302at2759"/>
<dbReference type="Proteomes" id="UP000663760">
    <property type="component" value="Chromosome 9"/>
</dbReference>
<organism evidence="3 4">
    <name type="scientific">Spirodela intermedia</name>
    <name type="common">Intermediate duckweed</name>
    <dbReference type="NCBI Taxonomy" id="51605"/>
    <lineage>
        <taxon>Eukaryota</taxon>
        <taxon>Viridiplantae</taxon>
        <taxon>Streptophyta</taxon>
        <taxon>Embryophyta</taxon>
        <taxon>Tracheophyta</taxon>
        <taxon>Spermatophyta</taxon>
        <taxon>Magnoliopsida</taxon>
        <taxon>Liliopsida</taxon>
        <taxon>Araceae</taxon>
        <taxon>Lemnoideae</taxon>
        <taxon>Spirodela</taxon>
    </lineage>
</organism>
<dbReference type="EMBL" id="LR746272">
    <property type="protein sequence ID" value="CAA7403009.1"/>
    <property type="molecule type" value="Genomic_DNA"/>
</dbReference>
<feature type="region of interest" description="Disordered" evidence="1">
    <location>
        <begin position="122"/>
        <end position="178"/>
    </location>
</feature>
<dbReference type="InterPro" id="IPR007062">
    <property type="entry name" value="PPI-2"/>
</dbReference>
<evidence type="ECO:0000256" key="1">
    <source>
        <dbReference type="SAM" id="MobiDB-lite"/>
    </source>
</evidence>
<gene>
    <name evidence="2" type="ORF">SI7747_09012621</name>
    <name evidence="3" type="ORF">SI8410_09013687</name>
</gene>
<feature type="compositionally biased region" description="Basic and acidic residues" evidence="1">
    <location>
        <begin position="100"/>
        <end position="109"/>
    </location>
</feature>
<dbReference type="Pfam" id="PF04979">
    <property type="entry name" value="IPP-2"/>
    <property type="match status" value="1"/>
</dbReference>
<proteinExistence type="predicted"/>
<dbReference type="PANTHER" id="PTHR12398:SF20">
    <property type="entry name" value="PROTEIN PHOSPHATASE 1 REGULATORY INHIBITOR SUBUNIT 2"/>
    <property type="match status" value="1"/>
</dbReference>
<evidence type="ECO:0000313" key="4">
    <source>
        <dbReference type="Proteomes" id="UP000663760"/>
    </source>
</evidence>
<sequence length="178" mass="19868">MESRVRWNEANLNDIEANKPIRQKITEPKTPYHHMTDDDGSTSAVMDFDECMADIERAAALKNALSEIASSSKTPSGRNGGWTSSEDEPETMEQDEDSEGEGRSLSFKEHRRAHYDEFRKVKELLDQGALSDSDETGEADDNRRENNNRVATNSASSVTSGVRKIDLKEPSRLPAPPK</sequence>
<dbReference type="EMBL" id="LR743596">
    <property type="protein sequence ID" value="CAA2626935.1"/>
    <property type="molecule type" value="Genomic_DNA"/>
</dbReference>
<feature type="compositionally biased region" description="Polar residues" evidence="1">
    <location>
        <begin position="150"/>
        <end position="160"/>
    </location>
</feature>
<feature type="compositionally biased region" description="Polar residues" evidence="1">
    <location>
        <begin position="68"/>
        <end position="84"/>
    </location>
</feature>
<dbReference type="GO" id="GO:0009966">
    <property type="term" value="P:regulation of signal transduction"/>
    <property type="evidence" value="ECO:0007669"/>
    <property type="project" value="InterPro"/>
</dbReference>
<name>A0A7I8KYX9_SPIIN</name>